<evidence type="ECO:0000313" key="2">
    <source>
        <dbReference type="EMBL" id="VDP79817.1"/>
    </source>
</evidence>
<evidence type="ECO:0000313" key="4">
    <source>
        <dbReference type="WBParaSite" id="ECPE_0000698601-mRNA-1"/>
    </source>
</evidence>
<protein>
    <submittedName>
        <fullName evidence="2 4">Uncharacterized protein</fullName>
    </submittedName>
</protein>
<feature type="compositionally biased region" description="Low complexity" evidence="1">
    <location>
        <begin position="186"/>
        <end position="196"/>
    </location>
</feature>
<organism evidence="4">
    <name type="scientific">Echinostoma caproni</name>
    <dbReference type="NCBI Taxonomy" id="27848"/>
    <lineage>
        <taxon>Eukaryota</taxon>
        <taxon>Metazoa</taxon>
        <taxon>Spiralia</taxon>
        <taxon>Lophotrochozoa</taxon>
        <taxon>Platyhelminthes</taxon>
        <taxon>Trematoda</taxon>
        <taxon>Digenea</taxon>
        <taxon>Plagiorchiida</taxon>
        <taxon>Echinostomata</taxon>
        <taxon>Echinostomatoidea</taxon>
        <taxon>Echinostomatidae</taxon>
        <taxon>Echinostoma</taxon>
    </lineage>
</organism>
<feature type="region of interest" description="Disordered" evidence="1">
    <location>
        <begin position="1"/>
        <end position="24"/>
    </location>
</feature>
<dbReference type="WBParaSite" id="ECPE_0000698601-mRNA-1">
    <property type="protein sequence ID" value="ECPE_0000698601-mRNA-1"/>
    <property type="gene ID" value="ECPE_0000698601"/>
</dbReference>
<accession>A0A183AJ37</accession>
<dbReference type="Proteomes" id="UP000272942">
    <property type="component" value="Unassembled WGS sequence"/>
</dbReference>
<reference evidence="2 3" key="2">
    <citation type="submission" date="2018-11" db="EMBL/GenBank/DDBJ databases">
        <authorList>
            <consortium name="Pathogen Informatics"/>
        </authorList>
    </citation>
    <scope>NUCLEOTIDE SEQUENCE [LARGE SCALE GENOMIC DNA]</scope>
    <source>
        <strain evidence="2 3">Egypt</strain>
    </source>
</reference>
<feature type="region of interest" description="Disordered" evidence="1">
    <location>
        <begin position="179"/>
        <end position="209"/>
    </location>
</feature>
<evidence type="ECO:0000256" key="1">
    <source>
        <dbReference type="SAM" id="MobiDB-lite"/>
    </source>
</evidence>
<dbReference type="AlphaFoldDB" id="A0A183AJ37"/>
<gene>
    <name evidence="2" type="ORF">ECPE_LOCUS6972</name>
</gene>
<name>A0A183AJ37_9TREM</name>
<proteinExistence type="predicted"/>
<sequence>MASPAKSGKRSAQAHPQEIPIPAEKRQRCHADLHGNSDRLHNTSTIPCGCSLATAKVNRWKSAAEMLNNAPDLSNALEKALTDLFLRRVSDHCGCTHISGHELTPLELVDVIRRLPEQLLFTYQGRVLRSRTGKPLPNPVIFPLHNPIHGRAQSGDILDEAELILEQQKSEMVTGQVVTHSAQPQNSSTSNVTNSVMGSIKPTSPAESSKISESAHTCRVLVLDLTGSENPGDCGTLPKQLSTDEHIRCDLLWCSLYTGTITNQLAACPSQLRVTQLFRAHPITRALRSAQWLRIPLVPVRRTVSSPGSTVGSFENKQSTSPTMLCANLCAALFHLLLPIAYEYGPELVCVLIGPEWTDSGNEQTEQALVQLLHLASGLGSAILVSLVSNRPPSTTVLNGLSGLAPESVSDGQTKSMVPTTK</sequence>
<dbReference type="OrthoDB" id="424012at2759"/>
<dbReference type="EMBL" id="UZAN01044014">
    <property type="protein sequence ID" value="VDP79817.1"/>
    <property type="molecule type" value="Genomic_DNA"/>
</dbReference>
<reference evidence="4" key="1">
    <citation type="submission" date="2016-06" db="UniProtKB">
        <authorList>
            <consortium name="WormBaseParasite"/>
        </authorList>
    </citation>
    <scope>IDENTIFICATION</scope>
</reference>
<evidence type="ECO:0000313" key="3">
    <source>
        <dbReference type="Proteomes" id="UP000272942"/>
    </source>
</evidence>
<keyword evidence="3" id="KW-1185">Reference proteome</keyword>